<dbReference type="CDD" id="cd18793">
    <property type="entry name" value="SF2_C_SNF"/>
    <property type="match status" value="1"/>
</dbReference>
<dbReference type="InterPro" id="IPR049730">
    <property type="entry name" value="SNF2/RAD54-like_C"/>
</dbReference>
<dbReference type="Pfam" id="PF18337">
    <property type="entry name" value="Tudor_RapA"/>
    <property type="match status" value="1"/>
</dbReference>
<proteinExistence type="predicted"/>
<sequence>MSEASMTNTFCKGQRWVSETEPELGLGVLFSFDARTVTLHFPGSDCFRTYSRAAAPIKRMRFQPGDRISREDGTQMTVETVAENAGILTYFQGDKQLFEYELSSVLAVDMPFSKLLSGLSGTSAKFDLRYRIRSAQGAYQNSPARGFLGGQVDLIPHQFYIAGEVSGRYFPRVLLSDETGLGKTIEAGLILHRLLVTSQISRVLIIVPDVLVHQWFIELYRKFSLIFRIFDDAYLKGAAAAEPDMNPFLLDQQGICSESFIRDSEHVKTALISAGWDMVVMDEAHHMAEDSSMYQFLAALDVETQGLMLLTATPEQMGIEAHFAQLKLLDPCRYHDFLAFVKELERHKAVAQKVREKLDRDESPQSLLDAFGPGRVIFRNRRRSIKGFPERQVSLIPLEGRCSSEEDLSGDPKVACLAQLCRSLKPEKILVICRSRQTAKALIQGLEAHVSVDAARFDESMDLLARDRQAAWFADPEGARLMVCSEIGSEGRNFQFVHHLFLYDLPVNPELLEQRIGRVDRIGQKEKIIIHVPYIRNTSHEILALWYDQGIGLFKENVNGLHAVYTQFKSRVIQLMEQADHRPFDAADSQIRQKMTGLIRDTAAFVKQITKDLNQGRHILLELNSFKPESAHALIQMIQQTEKAKDLHNLMADLLDGYGIETDHITEVAGNSVVSFIPDRMTDENFPTLSGGGKYVTFDRATAIARDDLDFLTWDHPFVRQVMEYFITQGEGQASVARLSGTGRQGLLLETLFLLDLPDGDTFLADRFLPALPIRIVVDHTGKPLRFGDLPANWESSLMSDDPGWFLDLPQVVQEILPDMLDKSQHLARKTAQTHRLDGAAKMENVLTREKDRLATLSKINPGISSKEVEAVIKAQVHFRSLILNARLRLDGVRLIRIF</sequence>
<keyword evidence="2" id="KW-0378">Hydrolase</keyword>
<keyword evidence="8" id="KW-0804">Transcription</keyword>
<evidence type="ECO:0000259" key="9">
    <source>
        <dbReference type="PROSITE" id="PS51192"/>
    </source>
</evidence>
<dbReference type="GO" id="GO:0004386">
    <property type="term" value="F:helicase activity"/>
    <property type="evidence" value="ECO:0007669"/>
    <property type="project" value="UniProtKB-KW"/>
</dbReference>
<dbReference type="InterPro" id="IPR014001">
    <property type="entry name" value="Helicase_ATP-bd"/>
</dbReference>
<dbReference type="PROSITE" id="PS51192">
    <property type="entry name" value="HELICASE_ATP_BIND_1"/>
    <property type="match status" value="1"/>
</dbReference>
<evidence type="ECO:0000256" key="6">
    <source>
        <dbReference type="ARBA" id="ARBA00023125"/>
    </source>
</evidence>
<evidence type="ECO:0000313" key="13">
    <source>
        <dbReference type="Proteomes" id="UP000248798"/>
    </source>
</evidence>
<dbReference type="Gene3D" id="2.30.30.140">
    <property type="match status" value="1"/>
</dbReference>
<accession>A0A328FJA8</accession>
<evidence type="ECO:0000256" key="4">
    <source>
        <dbReference type="ARBA" id="ARBA00022840"/>
    </source>
</evidence>
<evidence type="ECO:0000313" key="11">
    <source>
        <dbReference type="EMBL" id="QBH12528.1"/>
    </source>
</evidence>
<dbReference type="CDD" id="cd18011">
    <property type="entry name" value="DEXDc_RapA"/>
    <property type="match status" value="1"/>
</dbReference>
<dbReference type="Gene3D" id="3.30.360.80">
    <property type="match status" value="1"/>
</dbReference>
<feature type="domain" description="Helicase C-terminal" evidence="10">
    <location>
        <begin position="416"/>
        <end position="559"/>
    </location>
</feature>
<dbReference type="AlphaFoldDB" id="A0A328FJA8"/>
<protein>
    <submittedName>
        <fullName evidence="12">RNA polymerase-binding ATPase</fullName>
    </submittedName>
</protein>
<reference evidence="11 14" key="2">
    <citation type="submission" date="2019-02" db="EMBL/GenBank/DDBJ databases">
        <title>Complete genome sequence of Desulfobacter hydrogenophilus AcRS1.</title>
        <authorList>
            <person name="Marietou A."/>
            <person name="Lund M.B."/>
            <person name="Marshall I.P.G."/>
            <person name="Schreiber L."/>
            <person name="Jorgensen B."/>
        </authorList>
    </citation>
    <scope>NUCLEOTIDE SEQUENCE [LARGE SCALE GENOMIC DNA]</scope>
    <source>
        <strain evidence="11 14">AcRS1</strain>
    </source>
</reference>
<evidence type="ECO:0000313" key="12">
    <source>
        <dbReference type="EMBL" id="RAM03263.1"/>
    </source>
</evidence>
<evidence type="ECO:0000313" key="14">
    <source>
        <dbReference type="Proteomes" id="UP000293902"/>
    </source>
</evidence>
<dbReference type="GO" id="GO:0003677">
    <property type="term" value="F:DNA binding"/>
    <property type="evidence" value="ECO:0007669"/>
    <property type="project" value="UniProtKB-KW"/>
</dbReference>
<evidence type="ECO:0000256" key="5">
    <source>
        <dbReference type="ARBA" id="ARBA00023015"/>
    </source>
</evidence>
<dbReference type="Pfam" id="PF00176">
    <property type="entry name" value="SNF2-rel_dom"/>
    <property type="match status" value="1"/>
</dbReference>
<dbReference type="InterPro" id="IPR040766">
    <property type="entry name" value="Tudor_2_RapA"/>
</dbReference>
<keyword evidence="7" id="KW-0010">Activator</keyword>
<keyword evidence="5" id="KW-0805">Transcription regulation</keyword>
<keyword evidence="1" id="KW-0547">Nucleotide-binding</keyword>
<keyword evidence="6" id="KW-0238">DNA-binding</keyword>
<evidence type="ECO:0000256" key="8">
    <source>
        <dbReference type="ARBA" id="ARBA00023163"/>
    </source>
</evidence>
<dbReference type="OrthoDB" id="18878at2"/>
<evidence type="ECO:0000256" key="7">
    <source>
        <dbReference type="ARBA" id="ARBA00023159"/>
    </source>
</evidence>
<evidence type="ECO:0000256" key="3">
    <source>
        <dbReference type="ARBA" id="ARBA00022806"/>
    </source>
</evidence>
<dbReference type="EMBL" id="QLNI01000006">
    <property type="protein sequence ID" value="RAM03263.1"/>
    <property type="molecule type" value="Genomic_DNA"/>
</dbReference>
<keyword evidence="3" id="KW-0347">Helicase</keyword>
<dbReference type="PANTHER" id="PTHR45766">
    <property type="entry name" value="DNA ANNEALING HELICASE AND ENDONUCLEASE ZRANB3 FAMILY MEMBER"/>
    <property type="match status" value="1"/>
</dbReference>
<dbReference type="Gene3D" id="3.40.50.300">
    <property type="entry name" value="P-loop containing nucleotide triphosphate hydrolases"/>
    <property type="match status" value="1"/>
</dbReference>
<dbReference type="Proteomes" id="UP000248798">
    <property type="component" value="Unassembled WGS sequence"/>
</dbReference>
<dbReference type="Pfam" id="PF12137">
    <property type="entry name" value="RapA_C"/>
    <property type="match status" value="1"/>
</dbReference>
<dbReference type="GO" id="GO:0016817">
    <property type="term" value="F:hydrolase activity, acting on acid anhydrides"/>
    <property type="evidence" value="ECO:0007669"/>
    <property type="project" value="InterPro"/>
</dbReference>
<dbReference type="SMART" id="SM00490">
    <property type="entry name" value="HELICc"/>
    <property type="match status" value="1"/>
</dbReference>
<dbReference type="Gene3D" id="3.40.50.10810">
    <property type="entry name" value="Tandem AAA-ATPase domain"/>
    <property type="match status" value="1"/>
</dbReference>
<dbReference type="EMBL" id="CP036313">
    <property type="protein sequence ID" value="QBH12528.1"/>
    <property type="molecule type" value="Genomic_DNA"/>
</dbReference>
<evidence type="ECO:0000256" key="2">
    <source>
        <dbReference type="ARBA" id="ARBA00022801"/>
    </source>
</evidence>
<dbReference type="PROSITE" id="PS51194">
    <property type="entry name" value="HELICASE_CTER"/>
    <property type="match status" value="1"/>
</dbReference>
<dbReference type="PANTHER" id="PTHR45766:SF6">
    <property type="entry name" value="SWI_SNF-RELATED MATRIX-ASSOCIATED ACTIN-DEPENDENT REGULATOR OF CHROMATIN SUBFAMILY A-LIKE PROTEIN 1"/>
    <property type="match status" value="1"/>
</dbReference>
<dbReference type="Gene3D" id="2.30.30.930">
    <property type="match status" value="1"/>
</dbReference>
<dbReference type="InterPro" id="IPR040765">
    <property type="entry name" value="Tudor_1_RapA"/>
</dbReference>
<dbReference type="InterPro" id="IPR022737">
    <property type="entry name" value="RapA_C"/>
</dbReference>
<dbReference type="GO" id="GO:0005524">
    <property type="term" value="F:ATP binding"/>
    <property type="evidence" value="ECO:0007669"/>
    <property type="project" value="UniProtKB-KW"/>
</dbReference>
<dbReference type="Gene3D" id="6.10.140.1500">
    <property type="match status" value="1"/>
</dbReference>
<dbReference type="Pfam" id="PF00271">
    <property type="entry name" value="Helicase_C"/>
    <property type="match status" value="1"/>
</dbReference>
<evidence type="ECO:0000256" key="1">
    <source>
        <dbReference type="ARBA" id="ARBA00022741"/>
    </source>
</evidence>
<reference evidence="12 13" key="1">
    <citation type="submission" date="2018-06" db="EMBL/GenBank/DDBJ databases">
        <title>Complete Genome Sequence of Desulfobacter hydrogenophilus (DSM3380).</title>
        <authorList>
            <person name="Marietou A."/>
            <person name="Schreiber L."/>
            <person name="Marshall I."/>
            <person name="Jorgensen B."/>
        </authorList>
    </citation>
    <scope>NUCLEOTIDE SEQUENCE [LARGE SCALE GENOMIC DNA]</scope>
    <source>
        <strain evidence="12 13">DSM 3380</strain>
    </source>
</reference>
<keyword evidence="14" id="KW-1185">Reference proteome</keyword>
<dbReference type="SUPFAM" id="SSF52540">
    <property type="entry name" value="P-loop containing nucleoside triphosphate hydrolases"/>
    <property type="match status" value="2"/>
</dbReference>
<name>A0A328FJA8_9BACT</name>
<dbReference type="Proteomes" id="UP000293902">
    <property type="component" value="Chromosome"/>
</dbReference>
<keyword evidence="4" id="KW-0067">ATP-binding</keyword>
<gene>
    <name evidence="12" type="ORF">DO021_04050</name>
    <name evidence="11" type="ORF">EYB58_06130</name>
</gene>
<dbReference type="InterPro" id="IPR038718">
    <property type="entry name" value="SNF2-like_sf"/>
</dbReference>
<dbReference type="InterPro" id="IPR027417">
    <property type="entry name" value="P-loop_NTPase"/>
</dbReference>
<evidence type="ECO:0000259" key="10">
    <source>
        <dbReference type="PROSITE" id="PS51194"/>
    </source>
</evidence>
<dbReference type="InterPro" id="IPR057342">
    <property type="entry name" value="DEXDc_RapA"/>
</dbReference>
<organism evidence="12 13">
    <name type="scientific">Desulfobacter hydrogenophilus</name>
    <dbReference type="NCBI Taxonomy" id="2291"/>
    <lineage>
        <taxon>Bacteria</taxon>
        <taxon>Pseudomonadati</taxon>
        <taxon>Thermodesulfobacteriota</taxon>
        <taxon>Desulfobacteria</taxon>
        <taxon>Desulfobacterales</taxon>
        <taxon>Desulfobacteraceae</taxon>
        <taxon>Desulfobacter</taxon>
    </lineage>
</organism>
<dbReference type="InterPro" id="IPR000330">
    <property type="entry name" value="SNF2_N"/>
</dbReference>
<dbReference type="InterPro" id="IPR001650">
    <property type="entry name" value="Helicase_C-like"/>
</dbReference>
<feature type="domain" description="Helicase ATP-binding" evidence="9">
    <location>
        <begin position="164"/>
        <end position="332"/>
    </location>
</feature>
<dbReference type="SMART" id="SM00487">
    <property type="entry name" value="DEXDc"/>
    <property type="match status" value="1"/>
</dbReference>
<dbReference type="Pfam" id="PF18339">
    <property type="entry name" value="Tudor_1_RapA"/>
    <property type="match status" value="1"/>
</dbReference>